<accession>A0ABN8CE16</accession>
<feature type="compositionally biased region" description="Polar residues" evidence="11">
    <location>
        <begin position="212"/>
        <end position="235"/>
    </location>
</feature>
<dbReference type="Pfam" id="PF00928">
    <property type="entry name" value="Adap_comp_sub"/>
    <property type="match status" value="1"/>
</dbReference>
<keyword evidence="14" id="KW-1185">Reference proteome</keyword>
<name>A0ABN8CE16_9STRA</name>
<dbReference type="PROSITE" id="PS51072">
    <property type="entry name" value="MHD"/>
    <property type="match status" value="1"/>
</dbReference>
<reference evidence="13 14" key="1">
    <citation type="submission" date="2021-11" db="EMBL/GenBank/DDBJ databases">
        <authorList>
            <person name="Islam A."/>
            <person name="Islam S."/>
            <person name="Flora M.S."/>
            <person name="Rahman M."/>
            <person name="Ziaur R.M."/>
            <person name="Epstein J.H."/>
            <person name="Hassan M."/>
            <person name="Klassen M."/>
            <person name="Woodard K."/>
            <person name="Webb A."/>
            <person name="Webby R.J."/>
            <person name="El Zowalaty M.E."/>
        </authorList>
    </citation>
    <scope>NUCLEOTIDE SEQUENCE [LARGE SCALE GENOMIC DNA]</scope>
    <source>
        <strain evidence="13">Pf1</strain>
    </source>
</reference>
<evidence type="ECO:0000256" key="2">
    <source>
        <dbReference type="ARBA" id="ARBA00022448"/>
    </source>
</evidence>
<keyword evidence="2 9" id="KW-0813">Transport</keyword>
<dbReference type="InterPro" id="IPR011012">
    <property type="entry name" value="Longin-like_dom_sf"/>
</dbReference>
<proteinExistence type="inferred from homology"/>
<gene>
    <name evidence="13" type="ORF">PFR001_LOCUS7410</name>
</gene>
<keyword evidence="4 9" id="KW-0931">ER-Golgi transport</keyword>
<evidence type="ECO:0000256" key="3">
    <source>
        <dbReference type="ARBA" id="ARBA00022490"/>
    </source>
</evidence>
<evidence type="ECO:0000313" key="14">
    <source>
        <dbReference type="Proteomes" id="UP001157938"/>
    </source>
</evidence>
<evidence type="ECO:0000256" key="10">
    <source>
        <dbReference type="RuleBase" id="RU366052"/>
    </source>
</evidence>
<dbReference type="InterPro" id="IPR036168">
    <property type="entry name" value="AP2_Mu_C_sf"/>
</dbReference>
<dbReference type="Proteomes" id="UP001157938">
    <property type="component" value="Unassembled WGS sequence"/>
</dbReference>
<keyword evidence="5 9" id="KW-0653">Protein transport</keyword>
<comment type="subcellular location">
    <subcellularLocation>
        <location evidence="9 10">Cytoplasm</location>
    </subcellularLocation>
    <subcellularLocation>
        <location evidence="9 10">Cytoplasmic vesicle</location>
        <location evidence="9 10">COPI-coated vesicle membrane</location>
        <topology evidence="9 10">Peripheral membrane protein</topology>
        <orientation evidence="9 10">Cytoplasmic side</orientation>
    </subcellularLocation>
    <subcellularLocation>
        <location evidence="9 10">Golgi apparatus membrane</location>
        <topology evidence="9 10">Peripheral membrane protein</topology>
        <orientation evidence="9 10">Cytoplasmic side</orientation>
    </subcellularLocation>
</comment>
<evidence type="ECO:0000256" key="8">
    <source>
        <dbReference type="ARBA" id="ARBA00023329"/>
    </source>
</evidence>
<dbReference type="InterPro" id="IPR027059">
    <property type="entry name" value="Coatomer_dsu"/>
</dbReference>
<evidence type="ECO:0000313" key="13">
    <source>
        <dbReference type="EMBL" id="CAH0492197.1"/>
    </source>
</evidence>
<evidence type="ECO:0000256" key="11">
    <source>
        <dbReference type="SAM" id="MobiDB-lite"/>
    </source>
</evidence>
<dbReference type="SUPFAM" id="SSF49447">
    <property type="entry name" value="Second domain of Mu2 adaptin subunit (ap50) of ap2 adaptor"/>
    <property type="match status" value="1"/>
</dbReference>
<dbReference type="SUPFAM" id="SSF64356">
    <property type="entry name" value="SNARE-like"/>
    <property type="match status" value="1"/>
</dbReference>
<keyword evidence="8 9" id="KW-0968">Cytoplasmic vesicle</keyword>
<dbReference type="Gene3D" id="3.30.450.60">
    <property type="match status" value="1"/>
</dbReference>
<organism evidence="13 14">
    <name type="scientific">Peronospora farinosa</name>
    <dbReference type="NCBI Taxonomy" id="134698"/>
    <lineage>
        <taxon>Eukaryota</taxon>
        <taxon>Sar</taxon>
        <taxon>Stramenopiles</taxon>
        <taxon>Oomycota</taxon>
        <taxon>Peronosporomycetes</taxon>
        <taxon>Peronosporales</taxon>
        <taxon>Peronosporaceae</taxon>
        <taxon>Peronospora</taxon>
    </lineage>
</organism>
<keyword evidence="6 9" id="KW-0333">Golgi apparatus</keyword>
<comment type="function">
    <text evidence="9">The coatomer is a cytosolic protein complex that binds to dilysine motifs and reversibly associates with Golgi non-clathrin-coated vesicles, which further mediate biosynthetic protein transport from the ER, via the Golgi up to the trans Golgi network. Coatomer complex is required for budding from Golgi membranes, and is essential for the retrograde Golgi-to-ER transport of dilysine-tagged proteins.</text>
</comment>
<comment type="subunit">
    <text evidence="9">Oligomeric complex that consists of at least the alpha, beta, beta', gamma, delta, epsilon and zeta subunits.</text>
</comment>
<dbReference type="InterPro" id="IPR028565">
    <property type="entry name" value="MHD"/>
</dbReference>
<dbReference type="CDD" id="cd09254">
    <property type="entry name" value="AP_delta-COPI_MHD"/>
    <property type="match status" value="1"/>
</dbReference>
<evidence type="ECO:0000259" key="12">
    <source>
        <dbReference type="PROSITE" id="PS51072"/>
    </source>
</evidence>
<evidence type="ECO:0000256" key="9">
    <source>
        <dbReference type="RuleBase" id="RU364018"/>
    </source>
</evidence>
<feature type="region of interest" description="Disordered" evidence="11">
    <location>
        <begin position="210"/>
        <end position="245"/>
    </location>
</feature>
<comment type="similarity">
    <text evidence="1 9">Belongs to the adaptor complexes medium subunit family. Delta-COP subfamily.</text>
</comment>
<evidence type="ECO:0000256" key="6">
    <source>
        <dbReference type="ARBA" id="ARBA00023034"/>
    </source>
</evidence>
<feature type="compositionally biased region" description="Basic and acidic residues" evidence="11">
    <location>
        <begin position="175"/>
        <end position="185"/>
    </location>
</feature>
<dbReference type="PANTHER" id="PTHR10121:SF0">
    <property type="entry name" value="COATOMER SUBUNIT DELTA"/>
    <property type="match status" value="1"/>
</dbReference>
<evidence type="ECO:0000256" key="5">
    <source>
        <dbReference type="ARBA" id="ARBA00022927"/>
    </source>
</evidence>
<keyword evidence="3 9" id="KW-0963">Cytoplasm</keyword>
<dbReference type="PANTHER" id="PTHR10121">
    <property type="entry name" value="COATOMER SUBUNIT DELTA"/>
    <property type="match status" value="1"/>
</dbReference>
<feature type="domain" description="MHD" evidence="12">
    <location>
        <begin position="301"/>
        <end position="540"/>
    </location>
</feature>
<dbReference type="EMBL" id="CAKLBC010001474">
    <property type="protein sequence ID" value="CAH0492197.1"/>
    <property type="molecule type" value="Genomic_DNA"/>
</dbReference>
<comment type="caution">
    <text evidence="13">The sequence shown here is derived from an EMBL/GenBank/DDBJ whole genome shotgun (WGS) entry which is preliminary data.</text>
</comment>
<protein>
    <recommendedName>
        <fullName evidence="9">Coatomer subunit delta</fullName>
    </recommendedName>
</protein>
<evidence type="ECO:0000256" key="7">
    <source>
        <dbReference type="ARBA" id="ARBA00023136"/>
    </source>
</evidence>
<feature type="region of interest" description="Disordered" evidence="11">
    <location>
        <begin position="175"/>
        <end position="196"/>
    </location>
</feature>
<dbReference type="Gene3D" id="2.60.40.1170">
    <property type="entry name" value="Mu homology domain, subdomain B"/>
    <property type="match status" value="2"/>
</dbReference>
<sequence>MMECNSVVLSASLLTRNGKVLVARQFVEITRIRLEGLLAAFPKLLSSGSREHTFIDTESVRYVYQPLESFFVLIITNKTSNIVEDLHTIQLLAKLVPDICAPLSDTSIRDKQFELIFGFDELITAGGHSENINVQQIRINMEMESHEEKLHNMILESKRAAAKDDMKRHTARIKEEQRERARMERAGLGGSGFGSKSSFGSSFSNAFKSPRSGGSSDNFMNSPSSVATSPTSYNSRPEPIMSKAGGMKLGSSGSSKGMGLGSGGKSFMDAMAAEDGLKEIPPMSAAVEIVQKPEVAVAVSHDPIGVVVEEKMTVVLTRDGAPEQLEVKGSMCVSVNDPSAGCCRLKLRTGGVEGISFQTHPKVDKKLYDSESVLALRDSSKPFPTSRVAFLRWSLKTQDESMVPLNITCWPEEEGNGKINVSVEYSLDRDMVLDNVNIVIPLGGSDAPSVANVDGQYQHNSAEGSLLWHQDQITPANNSGTLEFSIGGNNIDAFFPISVSFFSRSVYSDVQVETVEKIEDGSPIVFGFEKLLSTDSYEIV</sequence>
<dbReference type="CDD" id="cd14830">
    <property type="entry name" value="Delta_COP_N"/>
    <property type="match status" value="1"/>
</dbReference>
<keyword evidence="7 9" id="KW-0472">Membrane</keyword>
<evidence type="ECO:0000256" key="4">
    <source>
        <dbReference type="ARBA" id="ARBA00022892"/>
    </source>
</evidence>
<evidence type="ECO:0000256" key="1">
    <source>
        <dbReference type="ARBA" id="ARBA00010516"/>
    </source>
</evidence>